<sequence length="34" mass="4038">MIDCVLMKIKLKFMIDISGPTAVKDRRLKLYRLK</sequence>
<keyword evidence="2" id="KW-1185">Reference proteome</keyword>
<evidence type="ECO:0000313" key="2">
    <source>
        <dbReference type="Proteomes" id="UP001152798"/>
    </source>
</evidence>
<name>A0A9P0MLZ4_NEZVI</name>
<dbReference type="Proteomes" id="UP001152798">
    <property type="component" value="Chromosome 4"/>
</dbReference>
<proteinExistence type="predicted"/>
<dbReference type="EMBL" id="OV725080">
    <property type="protein sequence ID" value="CAH1400598.1"/>
    <property type="molecule type" value="Genomic_DNA"/>
</dbReference>
<evidence type="ECO:0000313" key="1">
    <source>
        <dbReference type="EMBL" id="CAH1400598.1"/>
    </source>
</evidence>
<protein>
    <submittedName>
        <fullName evidence="1">Uncharacterized protein</fullName>
    </submittedName>
</protein>
<gene>
    <name evidence="1" type="ORF">NEZAVI_LOCUS9805</name>
</gene>
<dbReference type="AlphaFoldDB" id="A0A9P0MLZ4"/>
<organism evidence="1 2">
    <name type="scientific">Nezara viridula</name>
    <name type="common">Southern green stink bug</name>
    <name type="synonym">Cimex viridulus</name>
    <dbReference type="NCBI Taxonomy" id="85310"/>
    <lineage>
        <taxon>Eukaryota</taxon>
        <taxon>Metazoa</taxon>
        <taxon>Ecdysozoa</taxon>
        <taxon>Arthropoda</taxon>
        <taxon>Hexapoda</taxon>
        <taxon>Insecta</taxon>
        <taxon>Pterygota</taxon>
        <taxon>Neoptera</taxon>
        <taxon>Paraneoptera</taxon>
        <taxon>Hemiptera</taxon>
        <taxon>Heteroptera</taxon>
        <taxon>Panheteroptera</taxon>
        <taxon>Pentatomomorpha</taxon>
        <taxon>Pentatomoidea</taxon>
        <taxon>Pentatomidae</taxon>
        <taxon>Pentatominae</taxon>
        <taxon>Nezara</taxon>
    </lineage>
</organism>
<reference evidence="1" key="1">
    <citation type="submission" date="2022-01" db="EMBL/GenBank/DDBJ databases">
        <authorList>
            <person name="King R."/>
        </authorList>
    </citation>
    <scope>NUCLEOTIDE SEQUENCE</scope>
</reference>
<accession>A0A9P0MLZ4</accession>